<feature type="signal peptide" evidence="8">
    <location>
        <begin position="1"/>
        <end position="18"/>
    </location>
</feature>
<dbReference type="FunFam" id="3.10.20.310:FF:000002">
    <property type="entry name" value="Outer membrane protein assembly factor BamA"/>
    <property type="match status" value="1"/>
</dbReference>
<feature type="domain" description="POTRA" evidence="10">
    <location>
        <begin position="89"/>
        <end position="169"/>
    </location>
</feature>
<dbReference type="RefSeq" id="WP_094985502.1">
    <property type="nucleotide sequence ID" value="NZ_NHNI01000002.1"/>
</dbReference>
<evidence type="ECO:0000256" key="3">
    <source>
        <dbReference type="ARBA" id="ARBA00022692"/>
    </source>
</evidence>
<feature type="chain" id="PRO_5013417080" description="Outer membrane protein assembly factor BamA" evidence="8">
    <location>
        <begin position="19"/>
        <end position="877"/>
    </location>
</feature>
<keyword evidence="4 8" id="KW-0732">Signal</keyword>
<name>A0A266Q3H8_9GAMM</name>
<dbReference type="InterPro" id="IPR000184">
    <property type="entry name" value="Bac_surfAg_D15"/>
</dbReference>
<evidence type="ECO:0000256" key="1">
    <source>
        <dbReference type="ARBA" id="ARBA00004370"/>
    </source>
</evidence>
<keyword evidence="2 8" id="KW-1134">Transmembrane beta strand</keyword>
<evidence type="ECO:0000256" key="5">
    <source>
        <dbReference type="ARBA" id="ARBA00022737"/>
    </source>
</evidence>
<evidence type="ECO:0000259" key="10">
    <source>
        <dbReference type="PROSITE" id="PS51779"/>
    </source>
</evidence>
<evidence type="ECO:0000256" key="4">
    <source>
        <dbReference type="ARBA" id="ARBA00022729"/>
    </source>
</evidence>
<dbReference type="Pfam" id="PF07244">
    <property type="entry name" value="POTRA"/>
    <property type="match status" value="5"/>
</dbReference>
<dbReference type="EMBL" id="NHNI01000002">
    <property type="protein sequence ID" value="OZY84437.1"/>
    <property type="molecule type" value="Genomic_DNA"/>
</dbReference>
<dbReference type="AlphaFoldDB" id="A0A266Q3H8"/>
<keyword evidence="7 8" id="KW-0998">Cell outer membrane</keyword>
<evidence type="ECO:0000256" key="8">
    <source>
        <dbReference type="HAMAP-Rule" id="MF_01430"/>
    </source>
</evidence>
<evidence type="ECO:0000313" key="11">
    <source>
        <dbReference type="EMBL" id="OZY84437.1"/>
    </source>
</evidence>
<sequence length="877" mass="98798" precursor="true">MRVFGCFLALFLSCTVYAQTFRVSDIRVEGLQRVSAGSVFSALPIRVGDLLTQADIQSATRELFKVGYFSDVEIKRDGDVLVLVIKERPAINKIELKGNKAIKTENLMDSLRDNNLSEGQIFQRATLEGITQALQREYVNQGRYGASVKIEIEDMPRNQVKVLVNIDEGSPSRIKQINIVGNSSYREEELIDLFELKTTGMWSWISGNDKYNREKLKGDLERLESWYLDRGYLNFKIDSSQISLSTDKSKIFITVNITEGEIYRISDIDLAGDPAIDENIIRSMILMRKDQIFSQILMTTSEEYVTKRLGNEGYTFAKVQGMPERNDADKTVKITFFIEPGKRAYVNRINFRGNTKTVDEVLRREMRQMEGGSANSAQIEHSKVRLERLGFFKEVKVENKEVPGTSDQIDVEYTVEEQPSGSMGLQVGYAQYSGLLFSASIQQNNWFGTGKQVGFSFSHNRYQTAYNFNYNDPYFTPDGVSRGLSLYYTKSDYGSYNVTPYSTNVYGGKINFGYPISDIERIGFDIGLRSLEVEPTSYSSQEIIRTPIWNPNYGYITQDENYELTVRQLLGLDYPSGSFEIKPVDESMLGTPGFLDIYGDTFNDAQVSMYWLRSTLNRGILANRGASQQLGVEISLPGGDLQYYKINYTGQIFQPLTRSLTLRLHTRLGYASAYGDLDELPFFEHYYAGGFGSVRGFERNTLGPRSTYIREAITAATTWDDVNGDGIQQSNELSNPAYILCSDPDVQNYNANVACDAGVLMSNANTNNLVGRTRGAFGGNVLIQGGAEILFPLPFIKDQRSLQTTFFIDAGNVFDTHCGATQLNCYDVDLDRINASVGFGLTWISGFGPMTFSIAEPFKENEYDRTEVFQFSLGQTF</sequence>
<organism evidence="11 12">
    <name type="scientific">Cellvibrio mixtus</name>
    <dbReference type="NCBI Taxonomy" id="39650"/>
    <lineage>
        <taxon>Bacteria</taxon>
        <taxon>Pseudomonadati</taxon>
        <taxon>Pseudomonadota</taxon>
        <taxon>Gammaproteobacteria</taxon>
        <taxon>Cellvibrionales</taxon>
        <taxon>Cellvibrionaceae</taxon>
        <taxon>Cellvibrio</taxon>
    </lineage>
</organism>
<protein>
    <recommendedName>
        <fullName evidence="8 9">Outer membrane protein assembly factor BamA</fullName>
    </recommendedName>
</protein>
<keyword evidence="3 8" id="KW-0812">Transmembrane</keyword>
<dbReference type="InterPro" id="IPR039910">
    <property type="entry name" value="D15-like"/>
</dbReference>
<accession>A0A266Q3H8</accession>
<feature type="domain" description="POTRA" evidence="10">
    <location>
        <begin position="172"/>
        <end position="260"/>
    </location>
</feature>
<feature type="domain" description="POTRA" evidence="10">
    <location>
        <begin position="344"/>
        <end position="418"/>
    </location>
</feature>
<keyword evidence="5 8" id="KW-0677">Repeat</keyword>
<dbReference type="PANTHER" id="PTHR12815:SF23">
    <property type="entry name" value="OUTER MEMBRANE PROTEIN ASSEMBLY FACTOR BAMA"/>
    <property type="match status" value="1"/>
</dbReference>
<dbReference type="FunFam" id="3.10.20.310:FF:000001">
    <property type="entry name" value="Outer membrane protein assembly factor BamA"/>
    <property type="match status" value="1"/>
</dbReference>
<keyword evidence="6 8" id="KW-0472">Membrane</keyword>
<dbReference type="Gene3D" id="2.40.160.50">
    <property type="entry name" value="membrane protein fhac: a member of the omp85/tpsb transporter family"/>
    <property type="match status" value="1"/>
</dbReference>
<dbReference type="STRING" id="1209072.GCA_000766945_02141"/>
<evidence type="ECO:0000256" key="2">
    <source>
        <dbReference type="ARBA" id="ARBA00022452"/>
    </source>
</evidence>
<dbReference type="InterPro" id="IPR023707">
    <property type="entry name" value="OM_assembly_BamA"/>
</dbReference>
<dbReference type="NCBIfam" id="TIGR03303">
    <property type="entry name" value="OM_YaeT"/>
    <property type="match status" value="1"/>
</dbReference>
<dbReference type="GO" id="GO:0043165">
    <property type="term" value="P:Gram-negative-bacterium-type cell outer membrane assembly"/>
    <property type="evidence" value="ECO:0007669"/>
    <property type="project" value="UniProtKB-UniRule"/>
</dbReference>
<dbReference type="GO" id="GO:1990063">
    <property type="term" value="C:Bam protein complex"/>
    <property type="evidence" value="ECO:0007669"/>
    <property type="project" value="TreeGrafter"/>
</dbReference>
<comment type="subcellular location">
    <subcellularLocation>
        <location evidence="8">Cell outer membrane</location>
    </subcellularLocation>
    <subcellularLocation>
        <location evidence="1">Membrane</location>
    </subcellularLocation>
</comment>
<evidence type="ECO:0000256" key="9">
    <source>
        <dbReference type="NCBIfam" id="TIGR03303"/>
    </source>
</evidence>
<comment type="subunit">
    <text evidence="8">Part of the Bam complex.</text>
</comment>
<dbReference type="Pfam" id="PF01103">
    <property type="entry name" value="Omp85"/>
    <property type="match status" value="1"/>
</dbReference>
<evidence type="ECO:0000256" key="6">
    <source>
        <dbReference type="ARBA" id="ARBA00023136"/>
    </source>
</evidence>
<reference evidence="12" key="1">
    <citation type="submission" date="2017-05" db="EMBL/GenBank/DDBJ databases">
        <authorList>
            <person name="Barney B.M."/>
        </authorList>
    </citation>
    <scope>NUCLEOTIDE SEQUENCE [LARGE SCALE GENOMIC DNA]</scope>
    <source>
        <strain evidence="12">PSBB022</strain>
    </source>
</reference>
<keyword evidence="12" id="KW-1185">Reference proteome</keyword>
<dbReference type="Proteomes" id="UP000216101">
    <property type="component" value="Unassembled WGS sequence"/>
</dbReference>
<dbReference type="InterPro" id="IPR010827">
    <property type="entry name" value="BamA/TamA_POTRA"/>
</dbReference>
<dbReference type="PANTHER" id="PTHR12815">
    <property type="entry name" value="SORTING AND ASSEMBLY MACHINERY SAMM50 PROTEIN FAMILY MEMBER"/>
    <property type="match status" value="1"/>
</dbReference>
<comment type="function">
    <text evidence="8">Part of the outer membrane protein assembly complex, which is involved in assembly and insertion of beta-barrel proteins into the outer membrane.</text>
</comment>
<evidence type="ECO:0000256" key="7">
    <source>
        <dbReference type="ARBA" id="ARBA00023237"/>
    </source>
</evidence>
<feature type="domain" description="POTRA" evidence="10">
    <location>
        <begin position="21"/>
        <end position="88"/>
    </location>
</feature>
<comment type="caution">
    <text evidence="11">The sequence shown here is derived from an EMBL/GenBank/DDBJ whole genome shotgun (WGS) entry which is preliminary data.</text>
</comment>
<dbReference type="PROSITE" id="PS51779">
    <property type="entry name" value="POTRA"/>
    <property type="match status" value="4"/>
</dbReference>
<dbReference type="PIRSF" id="PIRSF006076">
    <property type="entry name" value="OM_assembly_OMP85"/>
    <property type="match status" value="1"/>
</dbReference>
<comment type="similarity">
    <text evidence="8">Belongs to the BamA family.</text>
</comment>
<dbReference type="InterPro" id="IPR034746">
    <property type="entry name" value="POTRA"/>
</dbReference>
<proteinExistence type="inferred from homology"/>
<gene>
    <name evidence="8" type="primary">bamA</name>
    <name evidence="11" type="ORF">CBP51_14615</name>
</gene>
<dbReference type="HAMAP" id="MF_01430">
    <property type="entry name" value="OM_assembly_BamA"/>
    <property type="match status" value="1"/>
</dbReference>
<evidence type="ECO:0000313" key="12">
    <source>
        <dbReference type="Proteomes" id="UP000216101"/>
    </source>
</evidence>
<dbReference type="GO" id="GO:0051205">
    <property type="term" value="P:protein insertion into membrane"/>
    <property type="evidence" value="ECO:0007669"/>
    <property type="project" value="UniProtKB-UniRule"/>
</dbReference>
<dbReference type="Gene3D" id="3.10.20.310">
    <property type="entry name" value="membrane protein fhac"/>
    <property type="match status" value="5"/>
</dbReference>